<keyword evidence="1" id="KW-1185">Reference proteome</keyword>
<evidence type="ECO:0000313" key="2">
    <source>
        <dbReference type="WBParaSite" id="ALUE_0002206701-mRNA-1"/>
    </source>
</evidence>
<sequence>MRDQGQCSRSLVSHSGGIHSHVDLAPSIPILHFYIHNLNDTKSSNNNISGNEIKKRG</sequence>
<reference evidence="2" key="1">
    <citation type="submission" date="2017-02" db="UniProtKB">
        <authorList>
            <consortium name="WormBaseParasite"/>
        </authorList>
    </citation>
    <scope>IDENTIFICATION</scope>
</reference>
<dbReference type="WBParaSite" id="ALUE_0002206701-mRNA-1">
    <property type="protein sequence ID" value="ALUE_0002206701-mRNA-1"/>
    <property type="gene ID" value="ALUE_0002206701"/>
</dbReference>
<dbReference type="Proteomes" id="UP000036681">
    <property type="component" value="Unplaced"/>
</dbReference>
<organism evidence="1 2">
    <name type="scientific">Ascaris lumbricoides</name>
    <name type="common">Giant roundworm</name>
    <dbReference type="NCBI Taxonomy" id="6252"/>
    <lineage>
        <taxon>Eukaryota</taxon>
        <taxon>Metazoa</taxon>
        <taxon>Ecdysozoa</taxon>
        <taxon>Nematoda</taxon>
        <taxon>Chromadorea</taxon>
        <taxon>Rhabditida</taxon>
        <taxon>Spirurina</taxon>
        <taxon>Ascaridomorpha</taxon>
        <taxon>Ascaridoidea</taxon>
        <taxon>Ascarididae</taxon>
        <taxon>Ascaris</taxon>
    </lineage>
</organism>
<evidence type="ECO:0000313" key="1">
    <source>
        <dbReference type="Proteomes" id="UP000036681"/>
    </source>
</evidence>
<name>A0A0M3ITI9_ASCLU</name>
<dbReference type="AlphaFoldDB" id="A0A0M3ITI9"/>
<proteinExistence type="predicted"/>
<accession>A0A0M3ITI9</accession>
<protein>
    <submittedName>
        <fullName evidence="2">Uncharacterized protein</fullName>
    </submittedName>
</protein>